<dbReference type="EMBL" id="RBVX01000001">
    <property type="protein sequence ID" value="RSL35205.1"/>
    <property type="molecule type" value="Genomic_DNA"/>
</dbReference>
<dbReference type="InterPro" id="IPR024187">
    <property type="entry name" value="Sig_transdc_resp-reg_cit/mal"/>
</dbReference>
<dbReference type="InterPro" id="IPR036388">
    <property type="entry name" value="WH-like_DNA-bd_sf"/>
</dbReference>
<evidence type="ECO:0000313" key="12">
    <source>
        <dbReference type="Proteomes" id="UP000275076"/>
    </source>
</evidence>
<dbReference type="InterPro" id="IPR051271">
    <property type="entry name" value="2C-system_Tx_regulators"/>
</dbReference>
<keyword evidence="2" id="KW-0963">Cytoplasm</keyword>
<evidence type="ECO:0000256" key="2">
    <source>
        <dbReference type="ARBA" id="ARBA00022490"/>
    </source>
</evidence>
<name>A0A3R9RGW1_9BACI</name>
<dbReference type="SMART" id="SM00448">
    <property type="entry name" value="REC"/>
    <property type="match status" value="1"/>
</dbReference>
<keyword evidence="8" id="KW-0804">Transcription</keyword>
<evidence type="ECO:0000256" key="1">
    <source>
        <dbReference type="ARBA" id="ARBA00004496"/>
    </source>
</evidence>
<accession>A0A3R9RGW1</accession>
<evidence type="ECO:0000256" key="4">
    <source>
        <dbReference type="ARBA" id="ARBA00023012"/>
    </source>
</evidence>
<dbReference type="InterPro" id="IPR001789">
    <property type="entry name" value="Sig_transdc_resp-reg_receiver"/>
</dbReference>
<dbReference type="PANTHER" id="PTHR45526">
    <property type="entry name" value="TRANSCRIPTIONAL REGULATORY PROTEIN DPIA"/>
    <property type="match status" value="1"/>
</dbReference>
<sequence>MIKTLIVEDDPMVAKFNRVYVEKVEGFEPVGMVTDVKQAWDFLKENTVDLILLDVYMKNTTGLEMLMEMRKTGSPVDAIVITAANDNQSIQTALRYGAVDYLIKPFHFDRFKESLLRYRHKQEIIEKGESVTQADLDPFLLQSQRVSSSVELPKGLTTLTFSHIAKQILKKKQEAFSAADIAEKTGISQVSVRKYLHYLVDSDVLETDVIYQSTGRPLHQYRLNPEKAEFIQSLQAAEEQ</sequence>
<evidence type="ECO:0000256" key="9">
    <source>
        <dbReference type="PROSITE-ProRule" id="PRU00169"/>
    </source>
</evidence>
<dbReference type="Pfam" id="PF00072">
    <property type="entry name" value="Response_reg"/>
    <property type="match status" value="1"/>
</dbReference>
<dbReference type="Proteomes" id="UP000275076">
    <property type="component" value="Unassembled WGS sequence"/>
</dbReference>
<evidence type="ECO:0000256" key="3">
    <source>
        <dbReference type="ARBA" id="ARBA00022553"/>
    </source>
</evidence>
<dbReference type="InterPro" id="IPR011006">
    <property type="entry name" value="CheY-like_superfamily"/>
</dbReference>
<comment type="caution">
    <text evidence="11">The sequence shown here is derived from an EMBL/GenBank/DDBJ whole genome shotgun (WGS) entry which is preliminary data.</text>
</comment>
<feature type="modified residue" description="4-aspartylphosphate" evidence="9">
    <location>
        <position position="54"/>
    </location>
</feature>
<protein>
    <submittedName>
        <fullName evidence="11">Response regulator</fullName>
    </submittedName>
</protein>
<keyword evidence="5" id="KW-0805">Transcription regulation</keyword>
<dbReference type="CDD" id="cd19925">
    <property type="entry name" value="REC_citrate_TCS"/>
    <property type="match status" value="1"/>
</dbReference>
<keyword evidence="12" id="KW-1185">Reference proteome</keyword>
<dbReference type="PIRSF" id="PIRSF006171">
    <property type="entry name" value="RR_citrat_malat"/>
    <property type="match status" value="1"/>
</dbReference>
<keyword evidence="4" id="KW-0902">Two-component regulatory system</keyword>
<dbReference type="RefSeq" id="WP_125553606.1">
    <property type="nucleotide sequence ID" value="NZ_RBVX01000001.1"/>
</dbReference>
<organism evidence="11 12">
    <name type="scientific">Salibacterium salarium</name>
    <dbReference type="NCBI Taxonomy" id="284579"/>
    <lineage>
        <taxon>Bacteria</taxon>
        <taxon>Bacillati</taxon>
        <taxon>Bacillota</taxon>
        <taxon>Bacilli</taxon>
        <taxon>Bacillales</taxon>
        <taxon>Bacillaceae</taxon>
    </lineage>
</organism>
<feature type="domain" description="Response regulatory" evidence="10">
    <location>
        <begin position="3"/>
        <end position="119"/>
    </location>
</feature>
<proteinExistence type="predicted"/>
<dbReference type="GO" id="GO:0000156">
    <property type="term" value="F:phosphorelay response regulator activity"/>
    <property type="evidence" value="ECO:0007669"/>
    <property type="project" value="TreeGrafter"/>
</dbReference>
<gene>
    <name evidence="11" type="ORF">D7Z54_01125</name>
</gene>
<dbReference type="Gene3D" id="1.10.10.10">
    <property type="entry name" value="Winged helix-like DNA-binding domain superfamily/Winged helix DNA-binding domain"/>
    <property type="match status" value="1"/>
</dbReference>
<evidence type="ECO:0000256" key="6">
    <source>
        <dbReference type="ARBA" id="ARBA00023125"/>
    </source>
</evidence>
<dbReference type="InterPro" id="IPR036390">
    <property type="entry name" value="WH_DNA-bd_sf"/>
</dbReference>
<dbReference type="GO" id="GO:0003677">
    <property type="term" value="F:DNA binding"/>
    <property type="evidence" value="ECO:0007669"/>
    <property type="project" value="UniProtKB-KW"/>
</dbReference>
<evidence type="ECO:0000256" key="7">
    <source>
        <dbReference type="ARBA" id="ARBA00023159"/>
    </source>
</evidence>
<evidence type="ECO:0000259" key="10">
    <source>
        <dbReference type="PROSITE" id="PS50110"/>
    </source>
</evidence>
<evidence type="ECO:0000313" key="11">
    <source>
        <dbReference type="EMBL" id="RSL35205.1"/>
    </source>
</evidence>
<dbReference type="OrthoDB" id="9759232at2"/>
<keyword evidence="7" id="KW-0010">Activator</keyword>
<dbReference type="SUPFAM" id="SSF46785">
    <property type="entry name" value="Winged helix' DNA-binding domain"/>
    <property type="match status" value="1"/>
</dbReference>
<keyword evidence="3 9" id="KW-0597">Phosphoprotein</keyword>
<dbReference type="AlphaFoldDB" id="A0A3R9RGW1"/>
<dbReference type="PROSITE" id="PS50110">
    <property type="entry name" value="RESPONSE_REGULATORY"/>
    <property type="match status" value="1"/>
</dbReference>
<keyword evidence="6" id="KW-0238">DNA-binding</keyword>
<reference evidence="11 12" key="1">
    <citation type="submission" date="2018-10" db="EMBL/GenBank/DDBJ databases">
        <title>Draft genome sequence of Bacillus salarius IM0101, isolated from a hypersaline soil in Inner Mongolia, China.</title>
        <authorList>
            <person name="Yamprayoonswat W."/>
            <person name="Boonvisut S."/>
            <person name="Jumpathong W."/>
            <person name="Sittihan S."/>
            <person name="Ruangsuj P."/>
            <person name="Wanthongcharoen S."/>
            <person name="Thongpramul N."/>
            <person name="Pimmason S."/>
            <person name="Yu B."/>
            <person name="Yasawong M."/>
        </authorList>
    </citation>
    <scope>NUCLEOTIDE SEQUENCE [LARGE SCALE GENOMIC DNA]</scope>
    <source>
        <strain evidence="11 12">IM0101</strain>
    </source>
</reference>
<evidence type="ECO:0000256" key="5">
    <source>
        <dbReference type="ARBA" id="ARBA00023015"/>
    </source>
</evidence>
<dbReference type="Gene3D" id="3.40.50.2300">
    <property type="match status" value="1"/>
</dbReference>
<evidence type="ECO:0000256" key="8">
    <source>
        <dbReference type="ARBA" id="ARBA00023163"/>
    </source>
</evidence>
<dbReference type="GO" id="GO:0005737">
    <property type="term" value="C:cytoplasm"/>
    <property type="evidence" value="ECO:0007669"/>
    <property type="project" value="UniProtKB-SubCell"/>
</dbReference>
<comment type="subcellular location">
    <subcellularLocation>
        <location evidence="1">Cytoplasm</location>
    </subcellularLocation>
</comment>
<dbReference type="GO" id="GO:0003700">
    <property type="term" value="F:DNA-binding transcription factor activity"/>
    <property type="evidence" value="ECO:0007669"/>
    <property type="project" value="InterPro"/>
</dbReference>
<dbReference type="PANTHER" id="PTHR45526:SF1">
    <property type="entry name" value="TRANSCRIPTIONAL REGULATORY PROTEIN DCUR-RELATED"/>
    <property type="match status" value="1"/>
</dbReference>
<dbReference type="SUPFAM" id="SSF52172">
    <property type="entry name" value="CheY-like"/>
    <property type="match status" value="1"/>
</dbReference>